<accession>A0A437PXM5</accession>
<organism evidence="7 8">
    <name type="scientific">Sandaracinomonas limnophila</name>
    <dbReference type="NCBI Taxonomy" id="1862386"/>
    <lineage>
        <taxon>Bacteria</taxon>
        <taxon>Pseudomonadati</taxon>
        <taxon>Bacteroidota</taxon>
        <taxon>Cytophagia</taxon>
        <taxon>Cytophagales</taxon>
        <taxon>Flectobacillaceae</taxon>
        <taxon>Sandaracinomonas</taxon>
    </lineage>
</organism>
<dbReference type="AlphaFoldDB" id="A0A437PXM5"/>
<reference evidence="7 8" key="1">
    <citation type="submission" date="2019-01" db="EMBL/GenBank/DDBJ databases">
        <authorList>
            <person name="Chen W.-M."/>
        </authorList>
    </citation>
    <scope>NUCLEOTIDE SEQUENCE [LARGE SCALE GENOMIC DNA]</scope>
    <source>
        <strain evidence="7 8">FSY-15</strain>
    </source>
</reference>
<dbReference type="GO" id="GO:0046872">
    <property type="term" value="F:metal ion binding"/>
    <property type="evidence" value="ECO:0007669"/>
    <property type="project" value="UniProtKB-KW"/>
</dbReference>
<keyword evidence="3" id="KW-0560">Oxidoreductase</keyword>
<feature type="domain" description="2Fe-2S ferredoxin-type" evidence="6">
    <location>
        <begin position="2"/>
        <end position="79"/>
    </location>
</feature>
<evidence type="ECO:0000313" key="8">
    <source>
        <dbReference type="Proteomes" id="UP000282832"/>
    </source>
</evidence>
<proteinExistence type="predicted"/>
<dbReference type="InterPro" id="IPR002888">
    <property type="entry name" value="2Fe-2S-bd"/>
</dbReference>
<dbReference type="Pfam" id="PF01799">
    <property type="entry name" value="Fer2_2"/>
    <property type="match status" value="1"/>
</dbReference>
<dbReference type="SUPFAM" id="SSF47741">
    <property type="entry name" value="CO dehydrogenase ISP C-domain like"/>
    <property type="match status" value="1"/>
</dbReference>
<dbReference type="EMBL" id="SACY01000001">
    <property type="protein sequence ID" value="RVU26993.1"/>
    <property type="molecule type" value="Genomic_DNA"/>
</dbReference>
<keyword evidence="4" id="KW-0408">Iron</keyword>
<comment type="caution">
    <text evidence="7">The sequence shown here is derived from an EMBL/GenBank/DDBJ whole genome shotgun (WGS) entry which is preliminary data.</text>
</comment>
<evidence type="ECO:0000256" key="1">
    <source>
        <dbReference type="ARBA" id="ARBA00022714"/>
    </source>
</evidence>
<keyword evidence="1" id="KW-0001">2Fe-2S</keyword>
<dbReference type="CDD" id="cd00207">
    <property type="entry name" value="fer2"/>
    <property type="match status" value="1"/>
</dbReference>
<dbReference type="SUPFAM" id="SSF54292">
    <property type="entry name" value="2Fe-2S ferredoxin-like"/>
    <property type="match status" value="1"/>
</dbReference>
<dbReference type="GO" id="GO:0016491">
    <property type="term" value="F:oxidoreductase activity"/>
    <property type="evidence" value="ECO:0007669"/>
    <property type="project" value="UniProtKB-KW"/>
</dbReference>
<evidence type="ECO:0000259" key="6">
    <source>
        <dbReference type="PROSITE" id="PS51085"/>
    </source>
</evidence>
<dbReference type="InterPro" id="IPR036010">
    <property type="entry name" value="2Fe-2S_ferredoxin-like_sf"/>
</dbReference>
<dbReference type="Pfam" id="PF00111">
    <property type="entry name" value="Fer2"/>
    <property type="match status" value="1"/>
</dbReference>
<keyword evidence="2" id="KW-0479">Metal-binding</keyword>
<evidence type="ECO:0000256" key="3">
    <source>
        <dbReference type="ARBA" id="ARBA00023002"/>
    </source>
</evidence>
<name>A0A437PXM5_9BACT</name>
<protein>
    <submittedName>
        <fullName evidence="7">(2Fe-2S)-binding protein</fullName>
    </submittedName>
</protein>
<keyword evidence="5" id="KW-0411">Iron-sulfur</keyword>
<evidence type="ECO:0000256" key="2">
    <source>
        <dbReference type="ARBA" id="ARBA00022723"/>
    </source>
</evidence>
<dbReference type="PROSITE" id="PS51085">
    <property type="entry name" value="2FE2S_FER_2"/>
    <property type="match status" value="1"/>
</dbReference>
<dbReference type="FunFam" id="1.10.150.120:FF:000003">
    <property type="entry name" value="Carbon monoxide dehydrogenase, small subunit"/>
    <property type="match status" value="1"/>
</dbReference>
<keyword evidence="8" id="KW-1185">Reference proteome</keyword>
<dbReference type="InterPro" id="IPR001041">
    <property type="entry name" value="2Fe-2S_ferredoxin-type"/>
</dbReference>
<dbReference type="OrthoDB" id="9796880at2"/>
<dbReference type="PROSITE" id="PS00197">
    <property type="entry name" value="2FE2S_FER_1"/>
    <property type="match status" value="1"/>
</dbReference>
<dbReference type="PANTHER" id="PTHR44379:SF2">
    <property type="entry name" value="BLR6218 PROTEIN"/>
    <property type="match status" value="1"/>
</dbReference>
<dbReference type="InterPro" id="IPR051452">
    <property type="entry name" value="Diverse_Oxidoreductases"/>
</dbReference>
<dbReference type="InterPro" id="IPR006058">
    <property type="entry name" value="2Fe2S_fd_BS"/>
</dbReference>
<dbReference type="RefSeq" id="WP_127802544.1">
    <property type="nucleotide sequence ID" value="NZ_SACY01000001.1"/>
</dbReference>
<evidence type="ECO:0000256" key="5">
    <source>
        <dbReference type="ARBA" id="ARBA00023014"/>
    </source>
</evidence>
<dbReference type="PANTHER" id="PTHR44379">
    <property type="entry name" value="OXIDOREDUCTASE WITH IRON-SULFUR SUBUNIT"/>
    <property type="match status" value="1"/>
</dbReference>
<dbReference type="InterPro" id="IPR036884">
    <property type="entry name" value="2Fe-2S-bd_dom_sf"/>
</dbReference>
<gene>
    <name evidence="7" type="ORF">EOJ36_03065</name>
</gene>
<dbReference type="GO" id="GO:0051537">
    <property type="term" value="F:2 iron, 2 sulfur cluster binding"/>
    <property type="evidence" value="ECO:0007669"/>
    <property type="project" value="UniProtKB-KW"/>
</dbReference>
<evidence type="ECO:0000256" key="4">
    <source>
        <dbReference type="ARBA" id="ARBA00023004"/>
    </source>
</evidence>
<sequence>MAKYSLNINGKITQVEAEADTPLLWVIRDLVGLKGTKFGCGMGLCGACTVHLDGMAIRSCQTPISTVKASSKIVTIEGVASLNKVVQEAWIEEQVPQCGYCQSGQIMSAVALLKENPNPTDEQIEQYMSGNICRCGTYNRIRKAIHRAAKTASINKSSKSTSKS</sequence>
<dbReference type="Gene3D" id="1.10.150.120">
    <property type="entry name" value="[2Fe-2S]-binding domain"/>
    <property type="match status" value="1"/>
</dbReference>
<evidence type="ECO:0000313" key="7">
    <source>
        <dbReference type="EMBL" id="RVU26993.1"/>
    </source>
</evidence>
<dbReference type="InterPro" id="IPR012675">
    <property type="entry name" value="Beta-grasp_dom_sf"/>
</dbReference>
<dbReference type="Gene3D" id="3.10.20.30">
    <property type="match status" value="1"/>
</dbReference>
<dbReference type="Proteomes" id="UP000282832">
    <property type="component" value="Unassembled WGS sequence"/>
</dbReference>